<dbReference type="EC" id="2.1.1.37" evidence="1"/>
<dbReference type="PANTHER" id="PTHR46098">
    <property type="entry name" value="TRNA (CYTOSINE(38)-C(5))-METHYLTRANSFERASE"/>
    <property type="match status" value="1"/>
</dbReference>
<dbReference type="InterPro" id="IPR001525">
    <property type="entry name" value="C5_MeTfrase"/>
</dbReference>
<sequence length="620" mass="69833">MMIKVNTDRVIIMCNTSFKHLPLSKRLTSLISGLNVVSKALKIQRVSTKNDKRKLVISSNWLDLFHFPEGAKVTETVLGLGQGLTVKREQDGDKKVYGRDYHNRAYRETMIDIRHQSKISDAFLDATNAHIIFEVGCITIKPIFNFECSPVTNPSLELHVALELENGLYSGIIKAINVIKAGSYAKIEVISDEAFQESDEFVLMSLQLRRLGYKLSCLDAKTVIALHPHYDGHTELSVIDIDDIEYIGNRVSAKAFDFNNPLSTFLALSSGVDGVSLENSGFDINSLLEWLPPEARDFKRNRMGDIVHTDKTESGAICGAINIKGLKNVFNENIFDFSLARVSKYLPKLAFSFLHISLECSDFSNAKSAKDKKAHIQSLDSSRDMIFPLIDLLNSFEHPPMSLLIENVTNFFRSTELALLNFELTRMGYNVHSSILKASDLNAYTNRQRCYVYSTALETDGESFTFPESIERTKNAWHDIIEPNLSELRDVTHTKSLQLAISGGRLRPVNYGDAVVPTIMRSQNRQVKDSVYVRIGDRYYMPSVEMLKQLMSIEPNFNTDHFSIESATQFIGQSVDVGMHQPLLVLIKDHILSFVKKALESRSYSTTKRSVGYPPAPAYV</sequence>
<dbReference type="Gene3D" id="3.40.50.150">
    <property type="entry name" value="Vaccinia Virus protein VP39"/>
    <property type="match status" value="1"/>
</dbReference>
<dbReference type="InterPro" id="IPR029063">
    <property type="entry name" value="SAM-dependent_MTases_sf"/>
</dbReference>
<keyword evidence="3" id="KW-0808">Transferase</keyword>
<dbReference type="GO" id="GO:0032259">
    <property type="term" value="P:methylation"/>
    <property type="evidence" value="ECO:0007669"/>
    <property type="project" value="UniProtKB-KW"/>
</dbReference>
<evidence type="ECO:0000313" key="7">
    <source>
        <dbReference type="EMBL" id="MDI5832482.1"/>
    </source>
</evidence>
<evidence type="ECO:0000313" key="8">
    <source>
        <dbReference type="Proteomes" id="UP001159075"/>
    </source>
</evidence>
<comment type="caution">
    <text evidence="7">The sequence shown here is derived from an EMBL/GenBank/DDBJ whole genome shotgun (WGS) entry which is preliminary data.</text>
</comment>
<dbReference type="InterPro" id="IPR050750">
    <property type="entry name" value="C5-MTase"/>
</dbReference>
<dbReference type="Proteomes" id="UP001159075">
    <property type="component" value="Unassembled WGS sequence"/>
</dbReference>
<dbReference type="Pfam" id="PF00145">
    <property type="entry name" value="DNA_methylase"/>
    <property type="match status" value="1"/>
</dbReference>
<evidence type="ECO:0000256" key="1">
    <source>
        <dbReference type="ARBA" id="ARBA00011975"/>
    </source>
</evidence>
<keyword evidence="5" id="KW-0680">Restriction system</keyword>
<comment type="catalytic activity">
    <reaction evidence="6">
        <text>a 2'-deoxycytidine in DNA + S-adenosyl-L-methionine = a 5-methyl-2'-deoxycytidine in DNA + S-adenosyl-L-homocysteine + H(+)</text>
        <dbReference type="Rhea" id="RHEA:13681"/>
        <dbReference type="Rhea" id="RHEA-COMP:11369"/>
        <dbReference type="Rhea" id="RHEA-COMP:11370"/>
        <dbReference type="ChEBI" id="CHEBI:15378"/>
        <dbReference type="ChEBI" id="CHEBI:57856"/>
        <dbReference type="ChEBI" id="CHEBI:59789"/>
        <dbReference type="ChEBI" id="CHEBI:85452"/>
        <dbReference type="ChEBI" id="CHEBI:85454"/>
        <dbReference type="EC" id="2.1.1.37"/>
    </reaction>
</comment>
<keyword evidence="8" id="KW-1185">Reference proteome</keyword>
<evidence type="ECO:0000256" key="5">
    <source>
        <dbReference type="ARBA" id="ARBA00022747"/>
    </source>
</evidence>
<dbReference type="GO" id="GO:0008168">
    <property type="term" value="F:methyltransferase activity"/>
    <property type="evidence" value="ECO:0007669"/>
    <property type="project" value="UniProtKB-KW"/>
</dbReference>
<dbReference type="EMBL" id="JAOTLW010000013">
    <property type="protein sequence ID" value="MDI5832482.1"/>
    <property type="molecule type" value="Genomic_DNA"/>
</dbReference>
<evidence type="ECO:0000256" key="4">
    <source>
        <dbReference type="ARBA" id="ARBA00022691"/>
    </source>
</evidence>
<keyword evidence="2 7" id="KW-0489">Methyltransferase</keyword>
<organism evidence="7 8">
    <name type="scientific">Shewanella xiamenensis</name>
    <dbReference type="NCBI Taxonomy" id="332186"/>
    <lineage>
        <taxon>Bacteria</taxon>
        <taxon>Pseudomonadati</taxon>
        <taxon>Pseudomonadota</taxon>
        <taxon>Gammaproteobacteria</taxon>
        <taxon>Alteromonadales</taxon>
        <taxon>Shewanellaceae</taxon>
        <taxon>Shewanella</taxon>
    </lineage>
</organism>
<gene>
    <name evidence="7" type="ORF">ODY93_12965</name>
</gene>
<protein>
    <recommendedName>
        <fullName evidence="1">DNA (cytosine-5-)-methyltransferase</fullName>
        <ecNumber evidence="1">2.1.1.37</ecNumber>
    </recommendedName>
</protein>
<reference evidence="7 8" key="1">
    <citation type="submission" date="2022-09" db="EMBL/GenBank/DDBJ databases">
        <title>The outer-membrane cytochrome OmcA is essential for infection of Shewanella oneidensis by a zebrafish-associated bacteriophage.</title>
        <authorList>
            <person name="Grenfell A.W."/>
            <person name="Intile P."/>
            <person name="Mcfarlane J."/>
            <person name="Leung D."/>
            <person name="Abdalla K."/>
            <person name="Wold M."/>
            <person name="Kees E."/>
            <person name="Gralnick J."/>
        </authorList>
    </citation>
    <scope>NUCLEOTIDE SEQUENCE [LARGE SCALE GENOMIC DNA]</scope>
    <source>
        <strain evidence="7 8">NF-5</strain>
    </source>
</reference>
<dbReference type="RefSeq" id="WP_282679447.1">
    <property type="nucleotide sequence ID" value="NZ_CP106875.1"/>
</dbReference>
<evidence type="ECO:0000256" key="2">
    <source>
        <dbReference type="ARBA" id="ARBA00022603"/>
    </source>
</evidence>
<name>A0ABT6UEW7_9GAMM</name>
<dbReference type="SUPFAM" id="SSF53335">
    <property type="entry name" value="S-adenosyl-L-methionine-dependent methyltransferases"/>
    <property type="match status" value="1"/>
</dbReference>
<dbReference type="PANTHER" id="PTHR46098:SF1">
    <property type="entry name" value="TRNA (CYTOSINE(38)-C(5))-METHYLTRANSFERASE"/>
    <property type="match status" value="1"/>
</dbReference>
<evidence type="ECO:0000256" key="6">
    <source>
        <dbReference type="ARBA" id="ARBA00047422"/>
    </source>
</evidence>
<evidence type="ECO:0000256" key="3">
    <source>
        <dbReference type="ARBA" id="ARBA00022679"/>
    </source>
</evidence>
<proteinExistence type="predicted"/>
<accession>A0ABT6UEW7</accession>
<keyword evidence="4" id="KW-0949">S-adenosyl-L-methionine</keyword>